<keyword evidence="13" id="KW-1185">Reference proteome</keyword>
<feature type="chain" id="PRO_5040740237" evidence="8">
    <location>
        <begin position="22"/>
        <end position="794"/>
    </location>
</feature>
<dbReference type="PANTHER" id="PTHR12011">
    <property type="entry name" value="ADHESION G-PROTEIN COUPLED RECEPTOR"/>
    <property type="match status" value="1"/>
</dbReference>
<dbReference type="InterPro" id="IPR017983">
    <property type="entry name" value="GPCR_2_secretin-like_CS"/>
</dbReference>
<feature type="transmembrane region" description="Helical" evidence="7">
    <location>
        <begin position="658"/>
        <end position="677"/>
    </location>
</feature>
<evidence type="ECO:0000256" key="7">
    <source>
        <dbReference type="SAM" id="Phobius"/>
    </source>
</evidence>
<dbReference type="PROSITE" id="PS00650">
    <property type="entry name" value="G_PROTEIN_RECEP_F2_2"/>
    <property type="match status" value="1"/>
</dbReference>
<dbReference type="PRINTS" id="PR00249">
    <property type="entry name" value="GPCRSECRETIN"/>
</dbReference>
<dbReference type="InterPro" id="IPR017981">
    <property type="entry name" value="GPCR_2-like_7TM"/>
</dbReference>
<comment type="subcellular location">
    <subcellularLocation>
        <location evidence="1">Membrane</location>
        <topology evidence="1">Multi-pass membrane protein</topology>
    </subcellularLocation>
</comment>
<dbReference type="PROSITE" id="PS50221">
    <property type="entry name" value="GAIN_B"/>
    <property type="match status" value="1"/>
</dbReference>
<dbReference type="AlphaFoldDB" id="A0A9W9ZD33"/>
<feature type="transmembrane region" description="Helical" evidence="7">
    <location>
        <begin position="683"/>
        <end position="706"/>
    </location>
</feature>
<feature type="transmembrane region" description="Helical" evidence="7">
    <location>
        <begin position="468"/>
        <end position="488"/>
    </location>
</feature>
<reference evidence="12" key="1">
    <citation type="submission" date="2023-01" db="EMBL/GenBank/DDBJ databases">
        <title>Genome assembly of the deep-sea coral Lophelia pertusa.</title>
        <authorList>
            <person name="Herrera S."/>
            <person name="Cordes E."/>
        </authorList>
    </citation>
    <scope>NUCLEOTIDE SEQUENCE</scope>
    <source>
        <strain evidence="12">USNM1676648</strain>
        <tissue evidence="12">Polyp</tissue>
    </source>
</reference>
<keyword evidence="4 7" id="KW-1133">Transmembrane helix</keyword>
<dbReference type="GO" id="GO:0004930">
    <property type="term" value="F:G protein-coupled receptor activity"/>
    <property type="evidence" value="ECO:0007669"/>
    <property type="project" value="InterPro"/>
</dbReference>
<dbReference type="InterPro" id="IPR046338">
    <property type="entry name" value="GAIN_dom_sf"/>
</dbReference>
<feature type="transmembrane region" description="Helical" evidence="7">
    <location>
        <begin position="610"/>
        <end position="632"/>
    </location>
</feature>
<gene>
    <name evidence="12" type="ORF">OS493_018872</name>
</gene>
<feature type="transmembrane region" description="Helical" evidence="7">
    <location>
        <begin position="500"/>
        <end position="518"/>
    </location>
</feature>
<name>A0A9W9ZD33_9CNID</name>
<dbReference type="SUPFAM" id="SSF81321">
    <property type="entry name" value="Family A G protein-coupled receptor-like"/>
    <property type="match status" value="1"/>
</dbReference>
<dbReference type="InterPro" id="IPR000203">
    <property type="entry name" value="GPS"/>
</dbReference>
<feature type="domain" description="GAIN-B" evidence="9">
    <location>
        <begin position="302"/>
        <end position="453"/>
    </location>
</feature>
<keyword evidence="3 8" id="KW-0732">Signal</keyword>
<dbReference type="PROSITE" id="PS51820">
    <property type="entry name" value="PA14"/>
    <property type="match status" value="1"/>
</dbReference>
<accession>A0A9W9ZD33</accession>
<evidence type="ECO:0000313" key="12">
    <source>
        <dbReference type="EMBL" id="KAJ7379075.1"/>
    </source>
</evidence>
<evidence type="ECO:0000256" key="6">
    <source>
        <dbReference type="ARBA" id="ARBA00023157"/>
    </source>
</evidence>
<keyword evidence="2 7" id="KW-0812">Transmembrane</keyword>
<evidence type="ECO:0000256" key="4">
    <source>
        <dbReference type="ARBA" id="ARBA00022989"/>
    </source>
</evidence>
<evidence type="ECO:0000259" key="11">
    <source>
        <dbReference type="PROSITE" id="PS51820"/>
    </source>
</evidence>
<evidence type="ECO:0000256" key="2">
    <source>
        <dbReference type="ARBA" id="ARBA00022692"/>
    </source>
</evidence>
<feature type="domain" description="PA14" evidence="11">
    <location>
        <begin position="19"/>
        <end position="176"/>
    </location>
</feature>
<dbReference type="InterPro" id="IPR037524">
    <property type="entry name" value="PA14/GLEYA"/>
</dbReference>
<evidence type="ECO:0000256" key="3">
    <source>
        <dbReference type="ARBA" id="ARBA00022729"/>
    </source>
</evidence>
<evidence type="ECO:0000256" key="1">
    <source>
        <dbReference type="ARBA" id="ARBA00004141"/>
    </source>
</evidence>
<protein>
    <submittedName>
        <fullName evidence="12">Uncharacterized protein</fullName>
    </submittedName>
</protein>
<dbReference type="Pfam" id="PF01825">
    <property type="entry name" value="GPS"/>
    <property type="match status" value="1"/>
</dbReference>
<dbReference type="Gene3D" id="2.60.220.50">
    <property type="match status" value="1"/>
</dbReference>
<dbReference type="EMBL" id="MU826360">
    <property type="protein sequence ID" value="KAJ7379075.1"/>
    <property type="molecule type" value="Genomic_DNA"/>
</dbReference>
<proteinExistence type="predicted"/>
<dbReference type="GO" id="GO:0005886">
    <property type="term" value="C:plasma membrane"/>
    <property type="evidence" value="ECO:0007669"/>
    <property type="project" value="TreeGrafter"/>
</dbReference>
<dbReference type="OrthoDB" id="347083at2759"/>
<dbReference type="FunFam" id="1.20.1070.10:FF:000073">
    <property type="entry name" value="Adhesion G-protein coupled receptor D1"/>
    <property type="match status" value="1"/>
</dbReference>
<dbReference type="InterPro" id="IPR057244">
    <property type="entry name" value="GAIN_B"/>
</dbReference>
<dbReference type="InterPro" id="IPR000832">
    <property type="entry name" value="GPCR_2_secretin-like"/>
</dbReference>
<dbReference type="PANTHER" id="PTHR12011:SF347">
    <property type="entry name" value="FI21270P1-RELATED"/>
    <property type="match status" value="1"/>
</dbReference>
<dbReference type="Gene3D" id="1.20.1070.10">
    <property type="entry name" value="Rhodopsin 7-helix transmembrane proteins"/>
    <property type="match status" value="1"/>
</dbReference>
<dbReference type="Proteomes" id="UP001163046">
    <property type="component" value="Unassembled WGS sequence"/>
</dbReference>
<comment type="caution">
    <text evidence="12">The sequence shown here is derived from an EMBL/GenBank/DDBJ whole genome shotgun (WGS) entry which is preliminary data.</text>
</comment>
<feature type="transmembrane region" description="Helical" evidence="7">
    <location>
        <begin position="538"/>
        <end position="559"/>
    </location>
</feature>
<keyword evidence="5 7" id="KW-0472">Membrane</keyword>
<dbReference type="PROSITE" id="PS50261">
    <property type="entry name" value="G_PROTEIN_RECEP_F2_4"/>
    <property type="match status" value="1"/>
</dbReference>
<dbReference type="Pfam" id="PF00002">
    <property type="entry name" value="7tm_2"/>
    <property type="match status" value="1"/>
</dbReference>
<dbReference type="SMART" id="SM00303">
    <property type="entry name" value="GPS"/>
    <property type="match status" value="1"/>
</dbReference>
<evidence type="ECO:0000256" key="5">
    <source>
        <dbReference type="ARBA" id="ARBA00023136"/>
    </source>
</evidence>
<feature type="transmembrane region" description="Helical" evidence="7">
    <location>
        <begin position="571"/>
        <end position="590"/>
    </location>
</feature>
<organism evidence="12 13">
    <name type="scientific">Desmophyllum pertusum</name>
    <dbReference type="NCBI Taxonomy" id="174260"/>
    <lineage>
        <taxon>Eukaryota</taxon>
        <taxon>Metazoa</taxon>
        <taxon>Cnidaria</taxon>
        <taxon>Anthozoa</taxon>
        <taxon>Hexacorallia</taxon>
        <taxon>Scleractinia</taxon>
        <taxon>Caryophylliina</taxon>
        <taxon>Caryophylliidae</taxon>
        <taxon>Desmophyllum</taxon>
    </lineage>
</organism>
<dbReference type="GO" id="GO:0007166">
    <property type="term" value="P:cell surface receptor signaling pathway"/>
    <property type="evidence" value="ECO:0007669"/>
    <property type="project" value="InterPro"/>
</dbReference>
<keyword evidence="6" id="KW-1015">Disulfide bond</keyword>
<feature type="signal peptide" evidence="8">
    <location>
        <begin position="1"/>
        <end position="21"/>
    </location>
</feature>
<evidence type="ECO:0000259" key="10">
    <source>
        <dbReference type="PROSITE" id="PS50261"/>
    </source>
</evidence>
<feature type="domain" description="G-protein coupled receptors family 2 profile 2" evidence="10">
    <location>
        <begin position="466"/>
        <end position="707"/>
    </location>
</feature>
<evidence type="ECO:0000256" key="8">
    <source>
        <dbReference type="SAM" id="SignalP"/>
    </source>
</evidence>
<evidence type="ECO:0000259" key="9">
    <source>
        <dbReference type="PROSITE" id="PS50221"/>
    </source>
</evidence>
<sequence>MRSHNLVLFFVIQAILRFSSSARGYGSVFSEEWLNISGTEIQDLTSDSSFPNNATKADTLDNSVEQNGRKDMEETGNYTFYTFCDDRCRLFLSSDINPRNKRRIIDQNKNVVKVNESNCCSDSKLKEFQISPPQYLEETRLYYMEVLYKQGIGYDRMYVAMRTPSGETKTPVGYTDLVKHITKYDIPGANCKTEGDPNYPDYVNCKAFSDSQKIDLVISLLRDLQFRIDNAVNPTADFLLNIMKTAGKRTSDLLEGLDDSIVDQHGNESNRAFEIAREVERLGESIASRTNNANPVIAVNYPGLDMKSCYGELNVSFESATSVTQSGSQNSITVSLGNSSQNALTFWGGNTSSQLIPYFLNSKIISGSVLRPSNESFNGHVTIRLEHTQFRSLDKMAMECAFWRYSNSSSNSTGHWSTDGCYKDEKLSDDKATVCHCNHLTHFAVLMRVTDDPKVTQPGDPHIQALEIITYVGCGLSLLGEILTVITISCLKLTRTETSIIHLNLVSALAVAQIIFLTGIEATQNKAACKIVAVLLHYFNLVSFTWMLVEGVWLYVMIVRVFETGHSRIKKYCACAWGIPFVFVVITLSASFDGYGTDTSCWLSVQKGTIWSFVVPVILIALANSIILGMVVKEILRLNHPTTGDDTKYQSARSGVQSAVVLLPLLGITWLFGILTFNSDTLAFQYLFAIFNSLQGFFIFLFHCLLNSEVRRAFNRKKKVWSESHDVFQTHSQSPQNYNDLSKKLSPLQMEAGGPDQRSLAFPICHSRDRERLGYDSCKLPLLVDWRMDYGLFY</sequence>
<evidence type="ECO:0000313" key="13">
    <source>
        <dbReference type="Proteomes" id="UP001163046"/>
    </source>
</evidence>